<keyword evidence="4" id="KW-0560">Oxidoreductase</keyword>
<dbReference type="EMBL" id="BAAAPW010000002">
    <property type="protein sequence ID" value="GAA2036863.1"/>
    <property type="molecule type" value="Genomic_DNA"/>
</dbReference>
<organism evidence="6 7">
    <name type="scientific">Agromyces tropicus</name>
    <dbReference type="NCBI Taxonomy" id="555371"/>
    <lineage>
        <taxon>Bacteria</taxon>
        <taxon>Bacillati</taxon>
        <taxon>Actinomycetota</taxon>
        <taxon>Actinomycetes</taxon>
        <taxon>Micrococcales</taxon>
        <taxon>Microbacteriaceae</taxon>
        <taxon>Agromyces</taxon>
    </lineage>
</organism>
<proteinExistence type="predicted"/>
<evidence type="ECO:0000256" key="2">
    <source>
        <dbReference type="ARBA" id="ARBA00022630"/>
    </source>
</evidence>
<evidence type="ECO:0000313" key="7">
    <source>
        <dbReference type="Proteomes" id="UP001501196"/>
    </source>
</evidence>
<keyword evidence="3" id="KW-0274">FAD</keyword>
<dbReference type="PRINTS" id="PR00368">
    <property type="entry name" value="FADPNR"/>
</dbReference>
<accession>A0ABN2UGQ8</accession>
<keyword evidence="7" id="KW-1185">Reference proteome</keyword>
<dbReference type="Gene3D" id="3.50.50.60">
    <property type="entry name" value="FAD/NAD(P)-binding domain"/>
    <property type="match status" value="2"/>
</dbReference>
<reference evidence="6 7" key="1">
    <citation type="journal article" date="2019" name="Int. J. Syst. Evol. Microbiol.">
        <title>The Global Catalogue of Microorganisms (GCM) 10K type strain sequencing project: providing services to taxonomists for standard genome sequencing and annotation.</title>
        <authorList>
            <consortium name="The Broad Institute Genomics Platform"/>
            <consortium name="The Broad Institute Genome Sequencing Center for Infectious Disease"/>
            <person name="Wu L."/>
            <person name="Ma J."/>
        </authorList>
    </citation>
    <scope>NUCLEOTIDE SEQUENCE [LARGE SCALE GENOMIC DNA]</scope>
    <source>
        <strain evidence="6 7">JCM 15672</strain>
    </source>
</reference>
<dbReference type="PANTHER" id="PTHR43557">
    <property type="entry name" value="APOPTOSIS-INDUCING FACTOR 1"/>
    <property type="match status" value="1"/>
</dbReference>
<comment type="caution">
    <text evidence="6">The sequence shown here is derived from an EMBL/GenBank/DDBJ whole genome shotgun (WGS) entry which is preliminary data.</text>
</comment>
<evidence type="ECO:0000313" key="6">
    <source>
        <dbReference type="EMBL" id="GAA2036863.1"/>
    </source>
</evidence>
<dbReference type="SUPFAM" id="SSF51905">
    <property type="entry name" value="FAD/NAD(P)-binding domain"/>
    <property type="match status" value="1"/>
</dbReference>
<dbReference type="Proteomes" id="UP001501196">
    <property type="component" value="Unassembled WGS sequence"/>
</dbReference>
<evidence type="ECO:0000256" key="3">
    <source>
        <dbReference type="ARBA" id="ARBA00022827"/>
    </source>
</evidence>
<dbReference type="InterPro" id="IPR036188">
    <property type="entry name" value="FAD/NAD-bd_sf"/>
</dbReference>
<sequence length="408" mass="42952">MGMMDNHIPLWGIPHTEVLMSSEHALIVGAGAAGWSAADTLVRSGWPGPVTLVDPIGATNRTLVNKGVLTGLLGRDQVSRPAPAGSELVRDEVLAIDAGGAVHLRSGDRLVPTAVVIASGSRPRRPSFLDEADHAPEWMPTLHTVEDAERVRALLSSGSGRVVVLGAGMIGSETASLLADDGVDVTLVAGSPLPLRAQLGPAVASELVRRHRDRLRIRTGRRVTRAETRSGAVSVELADGERLEADVAIVAHGTLPHRPASGTGHGEVIVDARLRTGLRGVYAAGGVASILAHGTTVRVDHWDDAAAQGTHAARSILHDRLGAADPGEYRFESGYSSRIHGAMLTAWGVATPTSRWTRHGDDEVVGVGRHLGEITSVAGIDAPATVRSLAESVRQDRRERLQEYPIGV</sequence>
<keyword evidence="2" id="KW-0285">Flavoprotein</keyword>
<gene>
    <name evidence="6" type="ORF">GCM10009819_21880</name>
</gene>
<dbReference type="PANTHER" id="PTHR43557:SF2">
    <property type="entry name" value="RIESKE DOMAIN-CONTAINING PROTEIN-RELATED"/>
    <property type="match status" value="1"/>
</dbReference>
<evidence type="ECO:0000256" key="1">
    <source>
        <dbReference type="ARBA" id="ARBA00001974"/>
    </source>
</evidence>
<evidence type="ECO:0000259" key="5">
    <source>
        <dbReference type="Pfam" id="PF07992"/>
    </source>
</evidence>
<evidence type="ECO:0000256" key="4">
    <source>
        <dbReference type="ARBA" id="ARBA00023002"/>
    </source>
</evidence>
<name>A0ABN2UGQ8_9MICO</name>
<dbReference type="InterPro" id="IPR023753">
    <property type="entry name" value="FAD/NAD-binding_dom"/>
</dbReference>
<feature type="domain" description="FAD/NAD(P)-binding" evidence="5">
    <location>
        <begin position="26"/>
        <end position="309"/>
    </location>
</feature>
<protein>
    <recommendedName>
        <fullName evidence="5">FAD/NAD(P)-binding domain-containing protein</fullName>
    </recommendedName>
</protein>
<dbReference type="PRINTS" id="PR00469">
    <property type="entry name" value="PNDRDTASEII"/>
</dbReference>
<dbReference type="InterPro" id="IPR050446">
    <property type="entry name" value="FAD-oxidoreductase/Apoptosis"/>
</dbReference>
<dbReference type="Pfam" id="PF07992">
    <property type="entry name" value="Pyr_redox_2"/>
    <property type="match status" value="1"/>
</dbReference>
<comment type="cofactor">
    <cofactor evidence="1">
        <name>FAD</name>
        <dbReference type="ChEBI" id="CHEBI:57692"/>
    </cofactor>
</comment>